<feature type="domain" description="Winged helix-turn-helix" evidence="1">
    <location>
        <begin position="34"/>
        <end position="105"/>
    </location>
</feature>
<gene>
    <name evidence="2" type="ORF">ABHF33_10970</name>
</gene>
<dbReference type="Pfam" id="PF14090">
    <property type="entry name" value="HTH_39"/>
    <property type="match status" value="1"/>
</dbReference>
<dbReference type="EMBL" id="CP157355">
    <property type="protein sequence ID" value="XBL99592.1"/>
    <property type="molecule type" value="Genomic_DNA"/>
</dbReference>
<evidence type="ECO:0000313" key="2">
    <source>
        <dbReference type="EMBL" id="XBL99592.1"/>
    </source>
</evidence>
<proteinExistence type="predicted"/>
<dbReference type="AlphaFoldDB" id="A0AAU7F772"/>
<protein>
    <submittedName>
        <fullName evidence="2">Helix-turn-helix domain-containing protein</fullName>
    </submittedName>
</protein>
<dbReference type="InterPro" id="IPR055245">
    <property type="entry name" value="HTH_proteobacteria"/>
</dbReference>
<evidence type="ECO:0000259" key="1">
    <source>
        <dbReference type="Pfam" id="PF14090"/>
    </source>
</evidence>
<sequence>MQKKNAPAVADQSALNQCADQAPGNHKPPLVSGQAAEVLNILRAHKALNRPVLSFHLTADCAIPEAASRILELRAMGFKIISDIQPSVMYRGRERRRVAMYSLGTPEWSRPGISTELMEVEA</sequence>
<accession>A0AAU7F772</accession>
<organism evidence="2">
    <name type="scientific">Chitinibacter mangrovi</name>
    <dbReference type="NCBI Taxonomy" id="3153927"/>
    <lineage>
        <taxon>Bacteria</taxon>
        <taxon>Pseudomonadati</taxon>
        <taxon>Pseudomonadota</taxon>
        <taxon>Betaproteobacteria</taxon>
        <taxon>Neisseriales</taxon>
        <taxon>Chitinibacteraceae</taxon>
        <taxon>Chitinibacter</taxon>
    </lineage>
</organism>
<dbReference type="RefSeq" id="WP_348944008.1">
    <property type="nucleotide sequence ID" value="NZ_CP157355.1"/>
</dbReference>
<name>A0AAU7F772_9NEIS</name>
<reference evidence="2" key="1">
    <citation type="submission" date="2024-05" db="EMBL/GenBank/DDBJ databases">
        <authorList>
            <person name="Yang L."/>
            <person name="Pan L."/>
        </authorList>
    </citation>
    <scope>NUCLEOTIDE SEQUENCE</scope>
    <source>
        <strain evidence="2">FCG-7</strain>
    </source>
</reference>
<dbReference type="KEGG" id="cmav:ABHF33_10970"/>